<dbReference type="Proteomes" id="UP001238334">
    <property type="component" value="Chromosome"/>
</dbReference>
<gene>
    <name evidence="2" type="ORF">QPJ95_17125</name>
</gene>
<dbReference type="SUPFAM" id="SSF55785">
    <property type="entry name" value="PYP-like sensor domain (PAS domain)"/>
    <property type="match status" value="1"/>
</dbReference>
<organism evidence="2 3">
    <name type="scientific">Parasedimentitalea psychrophila</name>
    <dbReference type="NCBI Taxonomy" id="2997337"/>
    <lineage>
        <taxon>Bacteria</taxon>
        <taxon>Pseudomonadati</taxon>
        <taxon>Pseudomonadota</taxon>
        <taxon>Alphaproteobacteria</taxon>
        <taxon>Rhodobacterales</taxon>
        <taxon>Paracoccaceae</taxon>
        <taxon>Parasedimentitalea</taxon>
    </lineage>
</organism>
<dbReference type="InterPro" id="IPR000014">
    <property type="entry name" value="PAS"/>
</dbReference>
<dbReference type="KEGG" id="ppso:QPJ95_17125"/>
<accession>A0A9Y2KZZ7</accession>
<feature type="domain" description="PAS fold-3" evidence="1">
    <location>
        <begin position="41"/>
        <end position="106"/>
    </location>
</feature>
<evidence type="ECO:0000259" key="1">
    <source>
        <dbReference type="Pfam" id="PF08447"/>
    </source>
</evidence>
<dbReference type="Gene3D" id="3.30.450.20">
    <property type="entry name" value="PAS domain"/>
    <property type="match status" value="1"/>
</dbReference>
<dbReference type="CDD" id="cd00130">
    <property type="entry name" value="PAS"/>
    <property type="match status" value="1"/>
</dbReference>
<dbReference type="RefSeq" id="WP_270919531.1">
    <property type="nucleotide sequence ID" value="NZ_CP127247.1"/>
</dbReference>
<dbReference type="EMBL" id="CP127247">
    <property type="protein sequence ID" value="WIY24304.1"/>
    <property type="molecule type" value="Genomic_DNA"/>
</dbReference>
<dbReference type="InterPro" id="IPR035965">
    <property type="entry name" value="PAS-like_dom_sf"/>
</dbReference>
<reference evidence="2 3" key="1">
    <citation type="submission" date="2023-06" db="EMBL/GenBank/DDBJ databases">
        <title>Parasedimentitalea psychrophila sp. nov., a psychrophilic bacterium isolated from deep-sea sediment.</title>
        <authorList>
            <person name="Li A."/>
        </authorList>
    </citation>
    <scope>NUCLEOTIDE SEQUENCE [LARGE SCALE GENOMIC DNA]</scope>
    <source>
        <strain evidence="2 3">QS115</strain>
    </source>
</reference>
<evidence type="ECO:0000313" key="3">
    <source>
        <dbReference type="Proteomes" id="UP001238334"/>
    </source>
</evidence>
<name>A0A9Y2KZZ7_9RHOB</name>
<evidence type="ECO:0000313" key="2">
    <source>
        <dbReference type="EMBL" id="WIY24304.1"/>
    </source>
</evidence>
<dbReference type="InterPro" id="IPR013655">
    <property type="entry name" value="PAS_fold_3"/>
</dbReference>
<keyword evidence="3" id="KW-1185">Reference proteome</keyword>
<sequence>MSFHDRRKESRPTSGEAPFGLGEVFFSRTDDRGIIRAFNYVFQRVSDYQSDDLLGKPHNVIRHPDMPRGVFQIFWDTLKAGGSMGAYVKNKAADGLHYWVFAVVVPCGEGYLSARIKPTSPLFATVVTEYEALLAAEQAEGLSPEDSAQRLLDRLKTLGFDDYHSFAGHALTEELMARDTGLKNEEDRKIKDFRSMLQNSDDLTKETAALVQEFEAMRTIPHNLRVIASRIEPAGGPVTVLSQNYGTMSRTMSDWFATHVLGEESNFASIKSAVNDSMFVECMARILVECDVQLKSEQRSATGIVMEDERKILAKLVSEQRDRARVGMVNVNSESDRILNACKVMHRHFLGLSSTRVLCKIESARLPTEGEALTAIIDQLGVFQGRISAQLDRIVTLSTEIQAVDF</sequence>
<dbReference type="Pfam" id="PF08447">
    <property type="entry name" value="PAS_3"/>
    <property type="match status" value="1"/>
</dbReference>
<proteinExistence type="predicted"/>
<dbReference type="AlphaFoldDB" id="A0A9Y2KZZ7"/>
<protein>
    <submittedName>
        <fullName evidence="2">PAS domain-containing protein</fullName>
    </submittedName>
</protein>